<gene>
    <name evidence="6" type="ORF">SM757_24955</name>
</gene>
<dbReference type="InterPro" id="IPR050223">
    <property type="entry name" value="D-isomer_2-hydroxyacid_DH"/>
</dbReference>
<keyword evidence="7" id="KW-1185">Reference proteome</keyword>
<dbReference type="InterPro" id="IPR006139">
    <property type="entry name" value="D-isomer_2_OHA_DH_cat_dom"/>
</dbReference>
<dbReference type="RefSeq" id="WP_322467465.1">
    <property type="nucleotide sequence ID" value="NZ_JAXOJX010000051.1"/>
</dbReference>
<name>A0ABU5ILS7_9BURK</name>
<dbReference type="PANTHER" id="PTHR10996">
    <property type="entry name" value="2-HYDROXYACID DEHYDROGENASE-RELATED"/>
    <property type="match status" value="1"/>
</dbReference>
<dbReference type="PROSITE" id="PS00671">
    <property type="entry name" value="D_2_HYDROXYACID_DH_3"/>
    <property type="match status" value="1"/>
</dbReference>
<evidence type="ECO:0000259" key="4">
    <source>
        <dbReference type="Pfam" id="PF00389"/>
    </source>
</evidence>
<accession>A0ABU5ILS7</accession>
<dbReference type="Pfam" id="PF02826">
    <property type="entry name" value="2-Hacid_dh_C"/>
    <property type="match status" value="1"/>
</dbReference>
<sequence length="322" mass="33475">MSARPVVLLTGPMDPAGEARIAAVAEVRLAGDTSAATLRRLVAQADVLVVRSALPADLLEHALRLRGIVRHGVGVDMIPVEAASARGIPVANVPGSNRHAVAEHVMGAIQLLRRGSALMDQRLRRGGWEAARALADGARELHGATLGLVGVGDIGRRVAEIAAFGYGMKVLGHQRRLDALPPFVEGCGLDTLCERCDALVLACALTEGSRGLIDARRLGLLKADAVLVNVSRGAVLDEAALLHALATGRLHGAALDVFTTQPLPAGHPLLALPNVLLSPHAAGLTVESMRRMSEGTADAVLCLLQGRRPPHCVNVAALPPVG</sequence>
<dbReference type="Pfam" id="PF00389">
    <property type="entry name" value="2-Hacid_dh"/>
    <property type="match status" value="1"/>
</dbReference>
<dbReference type="InterPro" id="IPR006140">
    <property type="entry name" value="D-isomer_DH_NAD-bd"/>
</dbReference>
<dbReference type="Proteomes" id="UP001293718">
    <property type="component" value="Unassembled WGS sequence"/>
</dbReference>
<dbReference type="PANTHER" id="PTHR10996:SF178">
    <property type="entry name" value="2-HYDROXYACID DEHYDROGENASE YGL185C-RELATED"/>
    <property type="match status" value="1"/>
</dbReference>
<feature type="domain" description="D-isomer specific 2-hydroxyacid dehydrogenase NAD-binding" evidence="5">
    <location>
        <begin position="112"/>
        <end position="282"/>
    </location>
</feature>
<comment type="caution">
    <text evidence="6">The sequence shown here is derived from an EMBL/GenBank/DDBJ whole genome shotgun (WGS) entry which is preliminary data.</text>
</comment>
<protein>
    <submittedName>
        <fullName evidence="6">NAD(P)-dependent oxidoreductase</fullName>
    </submittedName>
</protein>
<evidence type="ECO:0000256" key="3">
    <source>
        <dbReference type="RuleBase" id="RU003719"/>
    </source>
</evidence>
<evidence type="ECO:0000313" key="6">
    <source>
        <dbReference type="EMBL" id="MDZ5459835.1"/>
    </source>
</evidence>
<comment type="similarity">
    <text evidence="3">Belongs to the D-isomer specific 2-hydroxyacid dehydrogenase family.</text>
</comment>
<dbReference type="InterPro" id="IPR029753">
    <property type="entry name" value="D-isomer_DH_CS"/>
</dbReference>
<dbReference type="SUPFAM" id="SSF52283">
    <property type="entry name" value="Formate/glycerate dehydrogenase catalytic domain-like"/>
    <property type="match status" value="1"/>
</dbReference>
<proteinExistence type="inferred from homology"/>
<feature type="domain" description="D-isomer specific 2-hydroxyacid dehydrogenase catalytic" evidence="4">
    <location>
        <begin position="7"/>
        <end position="314"/>
    </location>
</feature>
<keyword evidence="1 3" id="KW-0560">Oxidoreductase</keyword>
<evidence type="ECO:0000256" key="2">
    <source>
        <dbReference type="ARBA" id="ARBA00023027"/>
    </source>
</evidence>
<dbReference type="InterPro" id="IPR036291">
    <property type="entry name" value="NAD(P)-bd_dom_sf"/>
</dbReference>
<reference evidence="6 7" key="1">
    <citation type="submission" date="2023-11" db="EMBL/GenBank/DDBJ databases">
        <title>Draft genome of Azohydromonas lata strain H1 (DSM1123), a polyhydroxyalkanoate producer.</title>
        <authorList>
            <person name="Traversa D."/>
            <person name="D'Addabbo P."/>
            <person name="Pazzani C."/>
            <person name="Manzari C."/>
            <person name="Chiara M."/>
            <person name="Scrascia M."/>
        </authorList>
    </citation>
    <scope>NUCLEOTIDE SEQUENCE [LARGE SCALE GENOMIC DNA]</scope>
    <source>
        <strain evidence="6 7">H1</strain>
    </source>
</reference>
<dbReference type="Gene3D" id="3.40.50.720">
    <property type="entry name" value="NAD(P)-binding Rossmann-like Domain"/>
    <property type="match status" value="2"/>
</dbReference>
<keyword evidence="2" id="KW-0520">NAD</keyword>
<organism evidence="6 7">
    <name type="scientific">Azohydromonas lata</name>
    <dbReference type="NCBI Taxonomy" id="45677"/>
    <lineage>
        <taxon>Bacteria</taxon>
        <taxon>Pseudomonadati</taxon>
        <taxon>Pseudomonadota</taxon>
        <taxon>Betaproteobacteria</taxon>
        <taxon>Burkholderiales</taxon>
        <taxon>Sphaerotilaceae</taxon>
        <taxon>Azohydromonas</taxon>
    </lineage>
</organism>
<dbReference type="EMBL" id="JAXOJX010000051">
    <property type="protein sequence ID" value="MDZ5459835.1"/>
    <property type="molecule type" value="Genomic_DNA"/>
</dbReference>
<evidence type="ECO:0000256" key="1">
    <source>
        <dbReference type="ARBA" id="ARBA00023002"/>
    </source>
</evidence>
<evidence type="ECO:0000259" key="5">
    <source>
        <dbReference type="Pfam" id="PF02826"/>
    </source>
</evidence>
<evidence type="ECO:0000313" key="7">
    <source>
        <dbReference type="Proteomes" id="UP001293718"/>
    </source>
</evidence>
<dbReference type="SUPFAM" id="SSF51735">
    <property type="entry name" value="NAD(P)-binding Rossmann-fold domains"/>
    <property type="match status" value="1"/>
</dbReference>